<dbReference type="SUPFAM" id="SSF51126">
    <property type="entry name" value="Pectin lyase-like"/>
    <property type="match status" value="1"/>
</dbReference>
<organism evidence="2 3">
    <name type="scientific">Gelatiniphilus marinus</name>
    <dbReference type="NCBI Taxonomy" id="1759464"/>
    <lineage>
        <taxon>Bacteria</taxon>
        <taxon>Pseudomonadati</taxon>
        <taxon>Bacteroidota</taxon>
        <taxon>Flavobacteriia</taxon>
        <taxon>Flavobacteriales</taxon>
        <taxon>Flavobacteriaceae</taxon>
        <taxon>Gelatiniphilus</taxon>
    </lineage>
</organism>
<evidence type="ECO:0000256" key="1">
    <source>
        <dbReference type="SAM" id="SignalP"/>
    </source>
</evidence>
<feature type="signal peptide" evidence="1">
    <location>
        <begin position="1"/>
        <end position="21"/>
    </location>
</feature>
<dbReference type="RefSeq" id="WP_388018494.1">
    <property type="nucleotide sequence ID" value="NZ_JBHUDT010000004.1"/>
</dbReference>
<sequence>MKQLQQLFIVALLLSVNALLAQNKVALHSNGVSSFFTGANPFQEAYTAAVDGDTIYLPGGTYALPDNIDKHIVVYGSGHHPDYTAVMGKTILTGYINLYSGAAKSHFEGLSFTRLYYGAVADSVVVKRCKLTSVDFGGHASVGTQIIENVIEGIAGTGSVNTVIANNIIKKDGYDVIYNFNNNAWIHNNIIVAKGHSVNYRNYYMLSNITNCLFDNNIIFNEGNRVDNVLRDNVLNNTFKNNVFNGNPNLSLNTGENNFFGVASNSFFTNYTGIVFNYEEDFHLLNPASYIGTTGNEVGIYGGFAPAKVGMIPTNPHIQLKDIAPATDANGDLQIQIQVEAQNQ</sequence>
<evidence type="ECO:0008006" key="4">
    <source>
        <dbReference type="Google" id="ProtNLM"/>
    </source>
</evidence>
<evidence type="ECO:0000313" key="3">
    <source>
        <dbReference type="Proteomes" id="UP001597441"/>
    </source>
</evidence>
<name>A0ABW5JTS1_9FLAO</name>
<evidence type="ECO:0000313" key="2">
    <source>
        <dbReference type="EMBL" id="MFD2535631.1"/>
    </source>
</evidence>
<proteinExistence type="predicted"/>
<dbReference type="InterPro" id="IPR011050">
    <property type="entry name" value="Pectin_lyase_fold/virulence"/>
</dbReference>
<dbReference type="InterPro" id="IPR012334">
    <property type="entry name" value="Pectin_lyas_fold"/>
</dbReference>
<keyword evidence="1" id="KW-0732">Signal</keyword>
<accession>A0ABW5JTS1</accession>
<gene>
    <name evidence="2" type="ORF">ACFSQS_11010</name>
</gene>
<keyword evidence="3" id="KW-1185">Reference proteome</keyword>
<dbReference type="Gene3D" id="2.160.20.10">
    <property type="entry name" value="Single-stranded right-handed beta-helix, Pectin lyase-like"/>
    <property type="match status" value="1"/>
</dbReference>
<dbReference type="Proteomes" id="UP001597441">
    <property type="component" value="Unassembled WGS sequence"/>
</dbReference>
<dbReference type="EMBL" id="JBHULK010000004">
    <property type="protein sequence ID" value="MFD2535631.1"/>
    <property type="molecule type" value="Genomic_DNA"/>
</dbReference>
<comment type="caution">
    <text evidence="2">The sequence shown here is derived from an EMBL/GenBank/DDBJ whole genome shotgun (WGS) entry which is preliminary data.</text>
</comment>
<reference evidence="3" key="1">
    <citation type="journal article" date="2019" name="Int. J. Syst. Evol. Microbiol.">
        <title>The Global Catalogue of Microorganisms (GCM) 10K type strain sequencing project: providing services to taxonomists for standard genome sequencing and annotation.</title>
        <authorList>
            <consortium name="The Broad Institute Genomics Platform"/>
            <consortium name="The Broad Institute Genome Sequencing Center for Infectious Disease"/>
            <person name="Wu L."/>
            <person name="Ma J."/>
        </authorList>
    </citation>
    <scope>NUCLEOTIDE SEQUENCE [LARGE SCALE GENOMIC DNA]</scope>
    <source>
        <strain evidence="3">KCTC 42903</strain>
    </source>
</reference>
<feature type="chain" id="PRO_5046912774" description="Right handed beta helix domain-containing protein" evidence="1">
    <location>
        <begin position="22"/>
        <end position="344"/>
    </location>
</feature>
<protein>
    <recommendedName>
        <fullName evidence="4">Right handed beta helix domain-containing protein</fullName>
    </recommendedName>
</protein>